<keyword evidence="2 21" id="KW-0121">Carboxypeptidase</keyword>
<evidence type="ECO:0000256" key="16">
    <source>
        <dbReference type="PIRSR" id="PIRSR601548-3"/>
    </source>
</evidence>
<evidence type="ECO:0000256" key="22">
    <source>
        <dbReference type="SAM" id="MobiDB-lite"/>
    </source>
</evidence>
<dbReference type="SUPFAM" id="SSF55486">
    <property type="entry name" value="Metalloproteases ('zincins'), catalytic domain"/>
    <property type="match status" value="1"/>
</dbReference>
<dbReference type="InterPro" id="IPR001548">
    <property type="entry name" value="Peptidase_M2"/>
</dbReference>
<evidence type="ECO:0000256" key="1">
    <source>
        <dbReference type="ARBA" id="ARBA00008139"/>
    </source>
</evidence>
<feature type="disulfide bond" evidence="17 20">
    <location>
        <begin position="535"/>
        <end position="553"/>
    </location>
</feature>
<evidence type="ECO:0000256" key="12">
    <source>
        <dbReference type="ARBA" id="ARBA00039858"/>
    </source>
</evidence>
<comment type="caution">
    <text evidence="20">Lacks conserved residue(s) required for the propagation of feature annotation.</text>
</comment>
<feature type="binding site" evidence="16">
    <location>
        <position position="384"/>
    </location>
    <ligand>
        <name>Zn(2+)</name>
        <dbReference type="ChEBI" id="CHEBI:29105"/>
        <label>1</label>
        <note>catalytic</note>
    </ligand>
</feature>
<comment type="cofactor">
    <cofactor evidence="21">
        <name>Zn(2+)</name>
        <dbReference type="ChEBI" id="CHEBI:29105"/>
    </cofactor>
    <text evidence="21">Binds 1 zinc ion per subunit.</text>
</comment>
<dbReference type="Pfam" id="PF01401">
    <property type="entry name" value="Peptidase_M2"/>
    <property type="match status" value="1"/>
</dbReference>
<dbReference type="GO" id="GO:0046872">
    <property type="term" value="F:metal ion binding"/>
    <property type="evidence" value="ECO:0007669"/>
    <property type="project" value="UniProtKB-KW"/>
</dbReference>
<feature type="active site" description="Proton acceptor 1" evidence="13">
    <location>
        <position position="381"/>
    </location>
</feature>
<keyword evidence="23" id="KW-0812">Transmembrane</keyword>
<keyword evidence="6 21" id="KW-0378">Hydrolase</keyword>
<evidence type="ECO:0000256" key="20">
    <source>
        <dbReference type="PROSITE-ProRule" id="PRU01355"/>
    </source>
</evidence>
<dbReference type="GO" id="GO:0006508">
    <property type="term" value="P:proteolysis"/>
    <property type="evidence" value="ECO:0007669"/>
    <property type="project" value="UniProtKB-KW"/>
</dbReference>
<keyword evidence="3 21" id="KW-0645">Protease</keyword>
<feature type="transmembrane region" description="Helical" evidence="23">
    <location>
        <begin position="639"/>
        <end position="661"/>
    </location>
</feature>
<dbReference type="Proteomes" id="UP000027135">
    <property type="component" value="Unassembled WGS sequence"/>
</dbReference>
<reference evidence="25 26" key="1">
    <citation type="journal article" date="2014" name="Nat. Commun.">
        <title>Molecular traces of alternative social organization in a termite genome.</title>
        <authorList>
            <person name="Terrapon N."/>
            <person name="Li C."/>
            <person name="Robertson H.M."/>
            <person name="Ji L."/>
            <person name="Meng X."/>
            <person name="Booth W."/>
            <person name="Chen Z."/>
            <person name="Childers C.P."/>
            <person name="Glastad K.M."/>
            <person name="Gokhale K."/>
            <person name="Gowin J."/>
            <person name="Gronenberg W."/>
            <person name="Hermansen R.A."/>
            <person name="Hu H."/>
            <person name="Hunt B.G."/>
            <person name="Huylmans A.K."/>
            <person name="Khalil S.M."/>
            <person name="Mitchell R.D."/>
            <person name="Munoz-Torres M.C."/>
            <person name="Mustard J.A."/>
            <person name="Pan H."/>
            <person name="Reese J.T."/>
            <person name="Scharf M.E."/>
            <person name="Sun F."/>
            <person name="Vogel H."/>
            <person name="Xiao J."/>
            <person name="Yang W."/>
            <person name="Yang Z."/>
            <person name="Yang Z."/>
            <person name="Zhou J."/>
            <person name="Zhu J."/>
            <person name="Brent C.S."/>
            <person name="Elsik C.G."/>
            <person name="Goodisman M.A."/>
            <person name="Liberles D.A."/>
            <person name="Roe R.M."/>
            <person name="Vargo E.L."/>
            <person name="Vilcinskas A."/>
            <person name="Wang J."/>
            <person name="Bornberg-Bauer E."/>
            <person name="Korb J."/>
            <person name="Zhang G."/>
            <person name="Liebig J."/>
        </authorList>
    </citation>
    <scope>NUCLEOTIDE SEQUENCE [LARGE SCALE GENOMIC DNA]</scope>
    <source>
        <tissue evidence="25">Whole organism</tissue>
    </source>
</reference>
<evidence type="ECO:0000256" key="4">
    <source>
        <dbReference type="ARBA" id="ARBA00022723"/>
    </source>
</evidence>
<protein>
    <recommendedName>
        <fullName evidence="12 21">Angiotensin-converting enzyme</fullName>
        <ecNumber evidence="21">3.4.-.-</ecNumber>
    </recommendedName>
</protein>
<feature type="binding site" evidence="16">
    <location>
        <position position="380"/>
    </location>
    <ligand>
        <name>Zn(2+)</name>
        <dbReference type="ChEBI" id="CHEBI:29105"/>
        <label>1</label>
        <note>catalytic</note>
    </ligand>
</feature>
<evidence type="ECO:0000313" key="26">
    <source>
        <dbReference type="Proteomes" id="UP000027135"/>
    </source>
</evidence>
<comment type="catalytic activity">
    <reaction evidence="11">
        <text>Release of a C-terminal dipeptide, oligopeptide-|-Xaa-Yaa, when Xaa is not Pro, and Yaa is neither Asp nor Glu. Thus, conversion of angiotensin I to angiotensin II, with increase in vasoconstrictor activity, but no action on angiotensin II.</text>
        <dbReference type="EC" id="3.4.15.1"/>
    </reaction>
</comment>
<evidence type="ECO:0000256" key="13">
    <source>
        <dbReference type="PIRSR" id="PIRSR601548-1"/>
    </source>
</evidence>
<feature type="binding site" evidence="19">
    <location>
        <position position="408"/>
    </location>
    <ligand>
        <name>Zn(2+)</name>
        <dbReference type="ChEBI" id="CHEBI:29105"/>
        <label>2</label>
        <note>catalytic</note>
    </ligand>
</feature>
<evidence type="ECO:0000256" key="3">
    <source>
        <dbReference type="ARBA" id="ARBA00022670"/>
    </source>
</evidence>
<keyword evidence="5 24" id="KW-0732">Signal</keyword>
<evidence type="ECO:0000256" key="9">
    <source>
        <dbReference type="ARBA" id="ARBA00023157"/>
    </source>
</evidence>
<evidence type="ECO:0000256" key="24">
    <source>
        <dbReference type="SAM" id="SignalP"/>
    </source>
</evidence>
<dbReference type="AlphaFoldDB" id="A0A067RGQ0"/>
<proteinExistence type="inferred from homology"/>
<keyword evidence="8 21" id="KW-0482">Metalloprotease</keyword>
<name>A0A067RGQ0_ZOONE</name>
<evidence type="ECO:0000256" key="17">
    <source>
        <dbReference type="PIRSR" id="PIRSR601548-4"/>
    </source>
</evidence>
<dbReference type="EC" id="3.4.-.-" evidence="21"/>
<dbReference type="GO" id="GO:0008241">
    <property type="term" value="F:peptidyl-dipeptidase activity"/>
    <property type="evidence" value="ECO:0007669"/>
    <property type="project" value="UniProtKB-EC"/>
</dbReference>
<evidence type="ECO:0000256" key="19">
    <source>
        <dbReference type="PIRSR" id="PIRSR601548-8"/>
    </source>
</evidence>
<feature type="signal peptide" evidence="24">
    <location>
        <begin position="1"/>
        <end position="18"/>
    </location>
</feature>
<feature type="compositionally biased region" description="Low complexity" evidence="22">
    <location>
        <begin position="613"/>
        <end position="630"/>
    </location>
</feature>
<comment type="similarity">
    <text evidence="1 20 21">Belongs to the peptidase M2 family.</text>
</comment>
<evidence type="ECO:0000256" key="11">
    <source>
        <dbReference type="ARBA" id="ARBA00036868"/>
    </source>
</evidence>
<dbReference type="eggNOG" id="KOG3690">
    <property type="taxonomic scope" value="Eukaryota"/>
</dbReference>
<dbReference type="PANTHER" id="PTHR10514:SF27">
    <property type="entry name" value="ANGIOTENSIN-CONVERTING ENZYME"/>
    <property type="match status" value="1"/>
</dbReference>
<feature type="active site" description="Proton donor 2" evidence="15">
    <location>
        <position position="510"/>
    </location>
</feature>
<feature type="glycosylation site" description="N-linked (GlcNAc...) asparagine" evidence="18">
    <location>
        <position position="145"/>
    </location>
</feature>
<feature type="binding site" evidence="19">
    <location>
        <position position="380"/>
    </location>
    <ligand>
        <name>Zn(2+)</name>
        <dbReference type="ChEBI" id="CHEBI:29105"/>
        <label>2</label>
        <note>catalytic</note>
    </ligand>
</feature>
<evidence type="ECO:0000256" key="18">
    <source>
        <dbReference type="PIRSR" id="PIRSR601548-5"/>
    </source>
</evidence>
<feature type="chain" id="PRO_5001648157" description="Angiotensin-converting enzyme" evidence="24">
    <location>
        <begin position="19"/>
        <end position="672"/>
    </location>
</feature>
<evidence type="ECO:0000256" key="14">
    <source>
        <dbReference type="PIRSR" id="PIRSR601548-10"/>
    </source>
</evidence>
<dbReference type="GO" id="GO:0004180">
    <property type="term" value="F:carboxypeptidase activity"/>
    <property type="evidence" value="ECO:0007669"/>
    <property type="project" value="UniProtKB-KW"/>
</dbReference>
<evidence type="ECO:0000256" key="10">
    <source>
        <dbReference type="ARBA" id="ARBA00023180"/>
    </source>
</evidence>
<keyword evidence="4 16" id="KW-0479">Metal-binding</keyword>
<dbReference type="FunFam" id="1.10.1370.30:FF:000004">
    <property type="entry name" value="Angiotensin-converting enzyme"/>
    <property type="match status" value="1"/>
</dbReference>
<feature type="disulfide bond" evidence="17 20">
    <location>
        <begin position="349"/>
        <end position="367"/>
    </location>
</feature>
<feature type="glycosylation site" description="N-linked (GlcNAc...) asparagine; partial" evidence="14">
    <location>
        <position position="145"/>
    </location>
</feature>
<dbReference type="PRINTS" id="PR00791">
    <property type="entry name" value="PEPDIPTASEA"/>
</dbReference>
<accession>A0A067RGQ0</accession>
<dbReference type="PANTHER" id="PTHR10514">
    <property type="entry name" value="ANGIOTENSIN-CONVERTING ENZYME"/>
    <property type="match status" value="1"/>
</dbReference>
<keyword evidence="26" id="KW-1185">Reference proteome</keyword>
<feature type="active site" description="Proton donor 1" evidence="13">
    <location>
        <position position="510"/>
    </location>
</feature>
<evidence type="ECO:0000256" key="5">
    <source>
        <dbReference type="ARBA" id="ARBA00022729"/>
    </source>
</evidence>
<organism evidence="25 26">
    <name type="scientific">Zootermopsis nevadensis</name>
    <name type="common">Dampwood termite</name>
    <dbReference type="NCBI Taxonomy" id="136037"/>
    <lineage>
        <taxon>Eukaryota</taxon>
        <taxon>Metazoa</taxon>
        <taxon>Ecdysozoa</taxon>
        <taxon>Arthropoda</taxon>
        <taxon>Hexapoda</taxon>
        <taxon>Insecta</taxon>
        <taxon>Pterygota</taxon>
        <taxon>Neoptera</taxon>
        <taxon>Polyneoptera</taxon>
        <taxon>Dictyoptera</taxon>
        <taxon>Blattodea</taxon>
        <taxon>Blattoidea</taxon>
        <taxon>Termitoidae</taxon>
        <taxon>Termopsidae</taxon>
        <taxon>Zootermopsis</taxon>
    </lineage>
</organism>
<dbReference type="PROSITE" id="PS52011">
    <property type="entry name" value="PEPTIDASE_M2"/>
    <property type="match status" value="1"/>
</dbReference>
<keyword evidence="23" id="KW-0472">Membrane</keyword>
<sequence length="672" mass="77079">MLRTESVLFLLLVDVLFCVPQHFSTVEDKLSAYLATEYETMVSEACRKYSLASWNYQTDVENKTKVQELENQTLAFAEFEKEQWQQYFSNVTWEDFEDETVKRQLRTLSVLGVSALDNAELSELNGCETRMTTIYSSAKICPITNGTCDLATEGLSLDPDLEGIMSTSRDYVTLLYTWFMWREVSGAKMREDYKKYVELSNLAANKNGFSDNGEMWRYEFESENFVEDMMKLWTQVEPLYLELHTFVRRKLKDFYGNFISDNDNYIPAHLLGNMWAQSWENIYDIVKPFPNATGVDVTKSLNDQGYRPLKMFQVSDEFYKSLGLPENSMSYDESVALIEKPEDGRVVVCHASAWDFCDRRDFRIKMCTKVNMEDFITIHHEMGHIQYYIQYKDQPYALRAGANPGFHEAVGDTIALSVATPQHLQKIGLLEDYADTEEDNINALMQIALQKVAFLPFGLLIDMWRWDVFSGKVNESQWNAHWWSLRESIQKVKAPGPRSELYFDPGAKYHVPANSQYISYFVAHILQFQFHKSLCIAAGEYEPNNPDKPLHKCDIYNSAEAGQLLRDGLSPGSSRHWREALFVMTGEREMNGAALLEYFQPLYEFLKAENDDGSTTAAGTSTTSGNYNSNTEEDTDQTVPIVIGAVLLAVVVVVIVGYLIFRRRAAKRNESV</sequence>
<dbReference type="GO" id="GO:0008237">
    <property type="term" value="F:metallopeptidase activity"/>
    <property type="evidence" value="ECO:0007669"/>
    <property type="project" value="UniProtKB-KW"/>
</dbReference>
<dbReference type="Gene3D" id="1.10.1370.30">
    <property type="match status" value="1"/>
</dbReference>
<keyword evidence="23" id="KW-1133">Transmembrane helix</keyword>
<dbReference type="EMBL" id="KK852651">
    <property type="protein sequence ID" value="KDR19442.1"/>
    <property type="molecule type" value="Genomic_DNA"/>
</dbReference>
<evidence type="ECO:0000256" key="2">
    <source>
        <dbReference type="ARBA" id="ARBA00022645"/>
    </source>
</evidence>
<evidence type="ECO:0000256" key="8">
    <source>
        <dbReference type="ARBA" id="ARBA00023049"/>
    </source>
</evidence>
<feature type="binding site" evidence="16">
    <location>
        <position position="408"/>
    </location>
    <ligand>
        <name>Zn(2+)</name>
        <dbReference type="ChEBI" id="CHEBI:29105"/>
        <label>1</label>
        <note>catalytic</note>
    </ligand>
</feature>
<evidence type="ECO:0000256" key="7">
    <source>
        <dbReference type="ARBA" id="ARBA00022833"/>
    </source>
</evidence>
<evidence type="ECO:0000256" key="21">
    <source>
        <dbReference type="RuleBase" id="RU361144"/>
    </source>
</evidence>
<keyword evidence="7 16" id="KW-0862">Zinc</keyword>
<keyword evidence="10 14" id="KW-0325">Glycoprotein</keyword>
<evidence type="ECO:0000256" key="6">
    <source>
        <dbReference type="ARBA" id="ARBA00022801"/>
    </source>
</evidence>
<dbReference type="InParanoid" id="A0A067RGQ0"/>
<dbReference type="GO" id="GO:0005886">
    <property type="term" value="C:plasma membrane"/>
    <property type="evidence" value="ECO:0007669"/>
    <property type="project" value="TreeGrafter"/>
</dbReference>
<keyword evidence="9 17" id="KW-1015">Disulfide bond</keyword>
<dbReference type="OMA" id="IRNEIQG"/>
<evidence type="ECO:0000313" key="25">
    <source>
        <dbReference type="EMBL" id="KDR19442.1"/>
    </source>
</evidence>
<gene>
    <name evidence="25" type="ORF">L798_06216</name>
</gene>
<feature type="binding site" evidence="19">
    <location>
        <position position="384"/>
    </location>
    <ligand>
        <name>Zn(2+)</name>
        <dbReference type="ChEBI" id="CHEBI:29105"/>
        <label>2</label>
        <note>catalytic</note>
    </ligand>
</feature>
<feature type="region of interest" description="Disordered" evidence="22">
    <location>
        <begin position="613"/>
        <end position="633"/>
    </location>
</feature>
<feature type="active site" description="Proton acceptor 2" evidence="15">
    <location>
        <position position="381"/>
    </location>
</feature>
<evidence type="ECO:0000256" key="15">
    <source>
        <dbReference type="PIRSR" id="PIRSR601548-11"/>
    </source>
</evidence>
<evidence type="ECO:0000256" key="23">
    <source>
        <dbReference type="SAM" id="Phobius"/>
    </source>
</evidence>
<dbReference type="CDD" id="cd06461">
    <property type="entry name" value="M2_ACE"/>
    <property type="match status" value="1"/>
</dbReference>